<keyword evidence="2" id="KW-1133">Transmembrane helix</keyword>
<evidence type="ECO:0008006" key="5">
    <source>
        <dbReference type="Google" id="ProtNLM"/>
    </source>
</evidence>
<dbReference type="Proteomes" id="UP000503462">
    <property type="component" value="Chromosome 1"/>
</dbReference>
<feature type="region of interest" description="Disordered" evidence="1">
    <location>
        <begin position="1"/>
        <end position="22"/>
    </location>
</feature>
<dbReference type="PANTHER" id="PTHR12459:SF19">
    <property type="entry name" value="TRANSMEMBRANE PROTEIN 135 N-TERMINAL DOMAIN-CONTAINING PROTEIN"/>
    <property type="match status" value="1"/>
</dbReference>
<feature type="compositionally biased region" description="Low complexity" evidence="1">
    <location>
        <begin position="1"/>
        <end position="16"/>
    </location>
</feature>
<feature type="transmembrane region" description="Helical" evidence="2">
    <location>
        <begin position="405"/>
        <end position="428"/>
    </location>
</feature>
<sequence>MSAAASANGAAPPTGTGKRALDPVTRNALRYTISPKEYELLHQYLISRAPARIKQQAPAPQRFERITRARTETGEYNIASFRAAFRVFAAAYIGLKGYEKLSLRLERRRRGISYQPPVSPFKHKHARVALSFSAILLFHRLLHRFFKRLRAALLEQSAESFRERNPTVTRLLTSQYTPAVGASLAGLFLGVSPSDQLRLTITIYAFSRSLEFGYNALTDAGYVWKSGEKPWWFGSWLIMPFAAGQLLHAFVFDRDCFPESYGKFILARSPEYIQLRPVDLPKNSPWPGTFDIVDALADLSKQRWPAFVSPIMFPTLKNSVSPALAKVTPITAPAHPAHTFTSCAVLHPNDPSCARVYLRYWFAAFPSIARFFTIVYGAFALLAYKSALKAPLPFLNKLSGRILRISLFITGSIGTSWASICLFNNYLSKGFMPTQRWFLGGFLGGMWAFLARHDERSTFLYSMRMSLDSLWKVGKKHGWWRGIPNGDVLVFMMSLALINFVYEVRPGAVNGGVLRKTLSSLRGEGWVDRSVTAKGDASADKHEVNLVPKENKLE</sequence>
<evidence type="ECO:0000313" key="4">
    <source>
        <dbReference type="Proteomes" id="UP000503462"/>
    </source>
</evidence>
<feature type="transmembrane region" description="Helical" evidence="2">
    <location>
        <begin position="434"/>
        <end position="451"/>
    </location>
</feature>
<dbReference type="InterPro" id="IPR026749">
    <property type="entry name" value="Tmem135"/>
</dbReference>
<accession>A0A6H0XLT2</accession>
<name>A0A6H0XLT2_9PEZI</name>
<dbReference type="AlphaFoldDB" id="A0A6H0XLT2"/>
<gene>
    <name evidence="3" type="ORF">AMS68_001201</name>
</gene>
<proteinExistence type="predicted"/>
<keyword evidence="2" id="KW-0812">Transmembrane</keyword>
<protein>
    <recommendedName>
        <fullName evidence="5">Transmembrane protein 135 N-terminal domain-containing protein</fullName>
    </recommendedName>
</protein>
<dbReference type="EMBL" id="CP051139">
    <property type="protein sequence ID" value="QIW95683.1"/>
    <property type="molecule type" value="Genomic_DNA"/>
</dbReference>
<keyword evidence="4" id="KW-1185">Reference proteome</keyword>
<dbReference type="PANTHER" id="PTHR12459">
    <property type="entry name" value="TRANSMEMBRANE PROTEIN 135-RELATED"/>
    <property type="match status" value="1"/>
</dbReference>
<evidence type="ECO:0000313" key="3">
    <source>
        <dbReference type="EMBL" id="QIW95683.1"/>
    </source>
</evidence>
<feature type="transmembrane region" description="Helical" evidence="2">
    <location>
        <begin position="360"/>
        <end position="384"/>
    </location>
</feature>
<keyword evidence="2" id="KW-0472">Membrane</keyword>
<organism evidence="3 4">
    <name type="scientific">Peltaster fructicola</name>
    <dbReference type="NCBI Taxonomy" id="286661"/>
    <lineage>
        <taxon>Eukaryota</taxon>
        <taxon>Fungi</taxon>
        <taxon>Dikarya</taxon>
        <taxon>Ascomycota</taxon>
        <taxon>Pezizomycotina</taxon>
        <taxon>Dothideomycetes</taxon>
        <taxon>Dothideomycetes incertae sedis</taxon>
        <taxon>Peltaster</taxon>
    </lineage>
</organism>
<evidence type="ECO:0000256" key="1">
    <source>
        <dbReference type="SAM" id="MobiDB-lite"/>
    </source>
</evidence>
<dbReference type="OrthoDB" id="291792at2759"/>
<reference evidence="3 4" key="1">
    <citation type="journal article" date="2016" name="Sci. Rep.">
        <title>Peltaster fructicola genome reveals evolution from an invasive phytopathogen to an ectophytic parasite.</title>
        <authorList>
            <person name="Xu C."/>
            <person name="Chen H."/>
            <person name="Gleason M.L."/>
            <person name="Xu J.R."/>
            <person name="Liu H."/>
            <person name="Zhang R."/>
            <person name="Sun G."/>
        </authorList>
    </citation>
    <scope>NUCLEOTIDE SEQUENCE [LARGE SCALE GENOMIC DNA]</scope>
    <source>
        <strain evidence="3 4">LNHT1506</strain>
    </source>
</reference>
<evidence type="ECO:0000256" key="2">
    <source>
        <dbReference type="SAM" id="Phobius"/>
    </source>
</evidence>